<evidence type="ECO:0008006" key="3">
    <source>
        <dbReference type="Google" id="ProtNLM"/>
    </source>
</evidence>
<dbReference type="Proteomes" id="UP000642938">
    <property type="component" value="Unassembled WGS sequence"/>
</dbReference>
<evidence type="ECO:0000313" key="1">
    <source>
        <dbReference type="EMBL" id="GGG96997.1"/>
    </source>
</evidence>
<evidence type="ECO:0000313" key="2">
    <source>
        <dbReference type="Proteomes" id="UP000642938"/>
    </source>
</evidence>
<comment type="caution">
    <text evidence="1">The sequence shown here is derived from an EMBL/GenBank/DDBJ whole genome shotgun (WGS) entry which is preliminary data.</text>
</comment>
<accession>A0ABQ1XLJ6</accession>
<organism evidence="1 2">
    <name type="scientific">Pedobacter zeae</name>
    <dbReference type="NCBI Taxonomy" id="1737356"/>
    <lineage>
        <taxon>Bacteria</taxon>
        <taxon>Pseudomonadati</taxon>
        <taxon>Bacteroidota</taxon>
        <taxon>Sphingobacteriia</taxon>
        <taxon>Sphingobacteriales</taxon>
        <taxon>Sphingobacteriaceae</taxon>
        <taxon>Pedobacter</taxon>
    </lineage>
</organism>
<dbReference type="InterPro" id="IPR029044">
    <property type="entry name" value="Nucleotide-diphossugar_trans"/>
</dbReference>
<proteinExistence type="predicted"/>
<reference evidence="2" key="1">
    <citation type="journal article" date="2019" name="Int. J. Syst. Evol. Microbiol.">
        <title>The Global Catalogue of Microorganisms (GCM) 10K type strain sequencing project: providing services to taxonomists for standard genome sequencing and annotation.</title>
        <authorList>
            <consortium name="The Broad Institute Genomics Platform"/>
            <consortium name="The Broad Institute Genome Sequencing Center for Infectious Disease"/>
            <person name="Wu L."/>
            <person name="Ma J."/>
        </authorList>
    </citation>
    <scope>NUCLEOTIDE SEQUENCE [LARGE SCALE GENOMIC DNA]</scope>
    <source>
        <strain evidence="2">CGMCC 1.15287</strain>
    </source>
</reference>
<protein>
    <recommendedName>
        <fullName evidence="3">Glycosyl transferase</fullName>
    </recommendedName>
</protein>
<sequence length="275" mass="32313">MLRAEKQMKLASKGIFIKSPKNNKRILEVYFLTGKRFWHQTVFCAYSLQKKTDHPIKFIFFDDGSLSKKLILSYQKQVPNSVFVMNDEIEERLKANLFAEKYPFLHHKREIYPHIKKLIDVHFAATGWKLVLDSDMLFWRQPEEMLAWLKKPKTPFYILDIESAYGFPLKEMEKLTGSTIPKQINVGIIGLKSDEIDFHNLEKWGKALENQYGGNYYLEQALSAMLIGDQTSVVGDKDEYIVYPSETQVKHEEGILHHYVAVSKKWYFNHAWQKI</sequence>
<dbReference type="EMBL" id="BMHZ01000001">
    <property type="protein sequence ID" value="GGG96997.1"/>
    <property type="molecule type" value="Genomic_DNA"/>
</dbReference>
<name>A0ABQ1XLJ6_9SPHI</name>
<keyword evidence="2" id="KW-1185">Reference proteome</keyword>
<dbReference type="SUPFAM" id="SSF53448">
    <property type="entry name" value="Nucleotide-diphospho-sugar transferases"/>
    <property type="match status" value="1"/>
</dbReference>
<gene>
    <name evidence="1" type="ORF">GCM10007422_08600</name>
</gene>